<sequence>MRPLYSLRLERLTQTETIDTFVVYLATDELPADTFAALIDEEVKRNLVPDEVVIVVRETSRAKTVTAIRDHRELRRVRHRLAPHATVTVIGFDRKGGEVDREVATGTGVKSSITLTEIGRRSATAIFFDHGGFVEANASYHFRNPSGRHTDRFMRLSNLLVCHAEISIIAMTLLPLIPDNAVQAHVDTPAMFTLVSAVNELLWTLEPGRQPLRCDSFRSYLGVETYDFSGSDTSVVLISATSSGSLGSIVEKREVDRSRIAHVLYLGATSPRFPSAVDLSFDKKLNPLGMAEARETYREPNCALCDSGSIPVDLRGDQFDLSGPEFEPLTLKKADAPERLASTMDRLAGSGAFGVSVASGATSRQYLVNADMLLVAPEFMKRLEYFAKTHVPSSTRECIMLDEASEQFARDLCARAGVTPVFVARSGVDGLDRTDTQAGIQLNGSPIVIAAAVIESGRALLDISRDLRKVRPNSPQIYIVGLVKSVSATRRQELERTLVQTQEPSPHRFAAIEELVLPSAAAPNAWQAELMFLDDVVSGGAHLSETLAARRDLLRRTSAPLMDDLFVANGAAPLVLQPGFVFWPSELPERTTAKPTQADVLYTISAVLQKLRTTAPKPGARALRANWFQQTLLDPSNLGRFNDGVIQASLLRAARPTEIDFSGEVGGRLDAARIIGRIIAGAHRPRGEAASEALIALGSKRLRLPPAKLIDILAETSTHPPLVAELAALCRRRLL</sequence>
<dbReference type="AlphaFoldDB" id="A0A8G2FF73"/>
<gene>
    <name evidence="1" type="ORF">SAMN05421828_1522</name>
</gene>
<dbReference type="Proteomes" id="UP000186308">
    <property type="component" value="Unassembled WGS sequence"/>
</dbReference>
<name>A0A8G2FF73_ACIRU</name>
<comment type="caution">
    <text evidence="1">The sequence shown here is derived from an EMBL/GenBank/DDBJ whole genome shotgun (WGS) entry which is preliminary data.</text>
</comment>
<organism evidence="1 2">
    <name type="scientific">Acidiphilium rubrum</name>
    <dbReference type="NCBI Taxonomy" id="526"/>
    <lineage>
        <taxon>Bacteria</taxon>
        <taxon>Pseudomonadati</taxon>
        <taxon>Pseudomonadota</taxon>
        <taxon>Alphaproteobacteria</taxon>
        <taxon>Acetobacterales</taxon>
        <taxon>Acidocellaceae</taxon>
        <taxon>Acidiphilium</taxon>
    </lineage>
</organism>
<keyword evidence="2" id="KW-1185">Reference proteome</keyword>
<evidence type="ECO:0000313" key="1">
    <source>
        <dbReference type="EMBL" id="SIR55015.1"/>
    </source>
</evidence>
<accession>A0A8G2FF73</accession>
<proteinExistence type="predicted"/>
<reference evidence="1 2" key="1">
    <citation type="submission" date="2017-01" db="EMBL/GenBank/DDBJ databases">
        <authorList>
            <person name="Varghese N."/>
            <person name="Submissions S."/>
        </authorList>
    </citation>
    <scope>NUCLEOTIDE SEQUENCE [LARGE SCALE GENOMIC DNA]</scope>
    <source>
        <strain evidence="1 2">ATCC 35905</strain>
    </source>
</reference>
<protein>
    <submittedName>
        <fullName evidence="1">Uncharacterized protein</fullName>
    </submittedName>
</protein>
<evidence type="ECO:0000313" key="2">
    <source>
        <dbReference type="Proteomes" id="UP000186308"/>
    </source>
</evidence>
<dbReference type="EMBL" id="FTNE01000052">
    <property type="protein sequence ID" value="SIR55015.1"/>
    <property type="molecule type" value="Genomic_DNA"/>
</dbReference>